<organism evidence="1">
    <name type="scientific">Siphoviridae sp. ctXZx16</name>
    <dbReference type="NCBI Taxonomy" id="2826371"/>
    <lineage>
        <taxon>Viruses</taxon>
        <taxon>Duplodnaviria</taxon>
        <taxon>Heunggongvirae</taxon>
        <taxon>Uroviricota</taxon>
        <taxon>Caudoviricetes</taxon>
    </lineage>
</organism>
<protein>
    <submittedName>
        <fullName evidence="1">RNA polymerase sigma factor</fullName>
    </submittedName>
</protein>
<sequence>MESKKYSNLTGEQMKIVHQYCDNNMQKLKQTCYPIIIKIGGISQKDYDDLYSLAQVVFLDSLLNYNEKICQFRPFLVSSLKKRLYSTYIRDRNRKKRSVVMKDDEGNDVFVKNISLENPTKKVQNYLSGLKSDFDVHKQCFGKASEKLDEYLEHLSDKQKKVAVLLLRGYTYSEIERILKIDRKELLDSIEGLKAYRNISILFT</sequence>
<name>A0A8S5MKL8_9CAUD</name>
<proteinExistence type="predicted"/>
<reference evidence="1" key="1">
    <citation type="journal article" date="2021" name="Proc. Natl. Acad. Sci. U.S.A.">
        <title>A Catalog of Tens of Thousands of Viruses from Human Metagenomes Reveals Hidden Associations with Chronic Diseases.</title>
        <authorList>
            <person name="Tisza M.J."/>
            <person name="Buck C.B."/>
        </authorList>
    </citation>
    <scope>NUCLEOTIDE SEQUENCE</scope>
    <source>
        <strain evidence="1">CtXZx16</strain>
    </source>
</reference>
<accession>A0A8S5MKL8</accession>
<dbReference type="EMBL" id="BK014925">
    <property type="protein sequence ID" value="DAD82881.1"/>
    <property type="molecule type" value="Genomic_DNA"/>
</dbReference>
<evidence type="ECO:0000313" key="1">
    <source>
        <dbReference type="EMBL" id="DAD82881.1"/>
    </source>
</evidence>